<keyword evidence="4" id="KW-1185">Reference proteome</keyword>
<dbReference type="AlphaFoldDB" id="A0A3N4LAQ6"/>
<protein>
    <recommendedName>
        <fullName evidence="2">Retrotransposon gag domain-containing protein</fullName>
    </recommendedName>
</protein>
<dbReference type="Proteomes" id="UP000267821">
    <property type="component" value="Unassembled WGS sequence"/>
</dbReference>
<dbReference type="EMBL" id="ML121580">
    <property type="protein sequence ID" value="RPB19943.1"/>
    <property type="molecule type" value="Genomic_DNA"/>
</dbReference>
<evidence type="ECO:0000313" key="4">
    <source>
        <dbReference type="Proteomes" id="UP000267821"/>
    </source>
</evidence>
<reference evidence="3 4" key="1">
    <citation type="journal article" date="2018" name="Nat. Ecol. Evol.">
        <title>Pezizomycetes genomes reveal the molecular basis of ectomycorrhizal truffle lifestyle.</title>
        <authorList>
            <person name="Murat C."/>
            <person name="Payen T."/>
            <person name="Noel B."/>
            <person name="Kuo A."/>
            <person name="Morin E."/>
            <person name="Chen J."/>
            <person name="Kohler A."/>
            <person name="Krizsan K."/>
            <person name="Balestrini R."/>
            <person name="Da Silva C."/>
            <person name="Montanini B."/>
            <person name="Hainaut M."/>
            <person name="Levati E."/>
            <person name="Barry K.W."/>
            <person name="Belfiori B."/>
            <person name="Cichocki N."/>
            <person name="Clum A."/>
            <person name="Dockter R.B."/>
            <person name="Fauchery L."/>
            <person name="Guy J."/>
            <person name="Iotti M."/>
            <person name="Le Tacon F."/>
            <person name="Lindquist E.A."/>
            <person name="Lipzen A."/>
            <person name="Malagnac F."/>
            <person name="Mello A."/>
            <person name="Molinier V."/>
            <person name="Miyauchi S."/>
            <person name="Poulain J."/>
            <person name="Riccioni C."/>
            <person name="Rubini A."/>
            <person name="Sitrit Y."/>
            <person name="Splivallo R."/>
            <person name="Traeger S."/>
            <person name="Wang M."/>
            <person name="Zifcakova L."/>
            <person name="Wipf D."/>
            <person name="Zambonelli A."/>
            <person name="Paolocci F."/>
            <person name="Nowrousian M."/>
            <person name="Ottonello S."/>
            <person name="Baldrian P."/>
            <person name="Spatafora J.W."/>
            <person name="Henrissat B."/>
            <person name="Nagy L.G."/>
            <person name="Aury J.M."/>
            <person name="Wincker P."/>
            <person name="Grigoriev I.V."/>
            <person name="Bonfante P."/>
            <person name="Martin F.M."/>
        </authorList>
    </citation>
    <scope>NUCLEOTIDE SEQUENCE [LARGE SCALE GENOMIC DNA]</scope>
    <source>
        <strain evidence="3 4">ATCC MYA-4762</strain>
    </source>
</reference>
<organism evidence="3 4">
    <name type="scientific">Terfezia boudieri ATCC MYA-4762</name>
    <dbReference type="NCBI Taxonomy" id="1051890"/>
    <lineage>
        <taxon>Eukaryota</taxon>
        <taxon>Fungi</taxon>
        <taxon>Dikarya</taxon>
        <taxon>Ascomycota</taxon>
        <taxon>Pezizomycotina</taxon>
        <taxon>Pezizomycetes</taxon>
        <taxon>Pezizales</taxon>
        <taxon>Pezizaceae</taxon>
        <taxon>Terfezia</taxon>
    </lineage>
</organism>
<feature type="compositionally biased region" description="Basic and acidic residues" evidence="1">
    <location>
        <begin position="251"/>
        <end position="260"/>
    </location>
</feature>
<gene>
    <name evidence="3" type="ORF">L211DRAFT_852739</name>
</gene>
<dbReference type="SUPFAM" id="SSF57756">
    <property type="entry name" value="Retrovirus zinc finger-like domains"/>
    <property type="match status" value="1"/>
</dbReference>
<evidence type="ECO:0000313" key="3">
    <source>
        <dbReference type="EMBL" id="RPB19943.1"/>
    </source>
</evidence>
<dbReference type="OrthoDB" id="5468293at2759"/>
<dbReference type="Pfam" id="PF03732">
    <property type="entry name" value="Retrotrans_gag"/>
    <property type="match status" value="1"/>
</dbReference>
<feature type="compositionally biased region" description="Low complexity" evidence="1">
    <location>
        <begin position="280"/>
        <end position="309"/>
    </location>
</feature>
<dbReference type="InterPro" id="IPR005162">
    <property type="entry name" value="Retrotrans_gag_dom"/>
</dbReference>
<feature type="region of interest" description="Disordered" evidence="1">
    <location>
        <begin position="275"/>
        <end position="314"/>
    </location>
</feature>
<proteinExistence type="predicted"/>
<dbReference type="GO" id="GO:0003676">
    <property type="term" value="F:nucleic acid binding"/>
    <property type="evidence" value="ECO:0007669"/>
    <property type="project" value="InterPro"/>
</dbReference>
<dbReference type="InterPro" id="IPR036875">
    <property type="entry name" value="Znf_CCHC_sf"/>
</dbReference>
<name>A0A3N4LAQ6_9PEZI</name>
<dbReference type="InParanoid" id="A0A3N4LAQ6"/>
<feature type="region of interest" description="Disordered" evidence="1">
    <location>
        <begin position="403"/>
        <end position="490"/>
    </location>
</feature>
<feature type="domain" description="Retrotransposon gag" evidence="2">
    <location>
        <begin position="85"/>
        <end position="174"/>
    </location>
</feature>
<evidence type="ECO:0000256" key="1">
    <source>
        <dbReference type="SAM" id="MobiDB-lite"/>
    </source>
</evidence>
<accession>A0A3N4LAQ6</accession>
<evidence type="ECO:0000259" key="2">
    <source>
        <dbReference type="Pfam" id="PF03732"/>
    </source>
</evidence>
<dbReference type="GO" id="GO:0008270">
    <property type="term" value="F:zinc ion binding"/>
    <property type="evidence" value="ECO:0007669"/>
    <property type="project" value="InterPro"/>
</dbReference>
<sequence>MAAQAEQLRTQYITSIINKEFNGMAKFKGFQRSFETMIRLHDNAGSVANRAAMDDEMKRELLLAILKDPTTPPAKGIDGRKFIGAQSWLAEQEEDDIATYQQLAQRLNEKYGDRDEETTPQLVAIQLKILKQEGKPVDEYVACFEDIRDKVSATQLATIMTPYNQIETFVSGLDPALMKLYVKDNREFRSETWEETKKKVRTAEVKYKLGEDPIFEDNPKKYKAGSSATNPTTEDLDQSAKRHRQQAAKYQQEKAELQRRLDESLGREKLLVESQKKLMSGNTGNTGNNGNPGNAGNPASGNPRSSGNRQGNGGNPRMTQVLCWNCWDYGHHAGACKEAARNDEEREQLRVQKGVPAPTAWQQRIATARMSNMTIESAARTQGLYEEDEYEFGFGMTVEVHQARDTSTHQARDTSIHQARDTSTHQARDTSTHQARDTSTHQARDTSIHQARDTEVHQTGDRGDLQAYPARGNPDTIYPSPADRRKTCQQ</sequence>
<feature type="compositionally biased region" description="Basic and acidic residues" evidence="1">
    <location>
        <begin position="403"/>
        <end position="464"/>
    </location>
</feature>
<feature type="region of interest" description="Disordered" evidence="1">
    <location>
        <begin position="212"/>
        <end position="260"/>
    </location>
</feature>